<dbReference type="PANTHER" id="PTHR42887:SF2">
    <property type="entry name" value="OS12G0638800 PROTEIN"/>
    <property type="match status" value="1"/>
</dbReference>
<dbReference type="GeneID" id="98001721"/>
<feature type="domain" description="RsdA/BaiN/AoA(So)-like insert" evidence="5">
    <location>
        <begin position="225"/>
        <end position="364"/>
    </location>
</feature>
<evidence type="ECO:0000313" key="7">
    <source>
        <dbReference type="Proteomes" id="UP000003560"/>
    </source>
</evidence>
<reference evidence="6 7" key="1">
    <citation type="submission" date="2008-10" db="EMBL/GenBank/DDBJ databases">
        <title>Draft genome sequence of Collinsella stercoris (DSM 13279).</title>
        <authorList>
            <person name="Sudarsanam P."/>
            <person name="Ley R."/>
            <person name="Guruge J."/>
            <person name="Turnbaugh P.J."/>
            <person name="Mahowald M."/>
            <person name="Liep D."/>
            <person name="Gordon J."/>
        </authorList>
    </citation>
    <scope>NUCLEOTIDE SEQUENCE [LARGE SCALE GENOMIC DNA]</scope>
    <source>
        <strain evidence="6 7">DSM 13279</strain>
    </source>
</reference>
<sequence>MDVVVIGGGASGLAAAVTASRAGARCCVLEQDVECGLRLLATGNGRCNISNAQLDPRHFRHEDAVRHVFGDHAERDIASFFEGLGLMLAEEDEGRLYPMTRRAESVRDVLLNACDRLQVDLMCGVELVRATYADCWELTLNAPSAPLSFKPGRDAKAHIRNARKALAAAPRAERTIRSRRVLIATGGQSDAICKIFGIPHLQEQPVLCPISCRLAPEGAREADAASLALEHLDGLRVEGTLSLMRNGAAIAFEHGEVLFRTYGISGIAALNLSRRLQPGDVIDLDLFPHLSEAQLLDLLRRRERDLGSFAGSAPWLDGLVARPLAALVCHLANGSNDPLARCAAVLHRLPLRVLGTAEHRQAHVHRGGIPLSAIDLDRFAVTRRRDGSPVRDLHACGEAVDMDADCGGYNLAWAWISGMRAAACAAKGASC</sequence>
<dbReference type="SUPFAM" id="SSF51905">
    <property type="entry name" value="FAD/NAD(P)-binding domain"/>
    <property type="match status" value="1"/>
</dbReference>
<dbReference type="eggNOG" id="COG2081">
    <property type="taxonomic scope" value="Bacteria"/>
</dbReference>
<evidence type="ECO:0000256" key="1">
    <source>
        <dbReference type="ARBA" id="ARBA00001974"/>
    </source>
</evidence>
<evidence type="ECO:0000313" key="6">
    <source>
        <dbReference type="EMBL" id="EEA89337.1"/>
    </source>
</evidence>
<dbReference type="Proteomes" id="UP000003560">
    <property type="component" value="Unassembled WGS sequence"/>
</dbReference>
<evidence type="ECO:0000259" key="4">
    <source>
        <dbReference type="Pfam" id="PF03486"/>
    </source>
</evidence>
<reference evidence="6 7" key="2">
    <citation type="submission" date="2008-10" db="EMBL/GenBank/DDBJ databases">
        <authorList>
            <person name="Fulton L."/>
            <person name="Clifton S."/>
            <person name="Fulton B."/>
            <person name="Xu J."/>
            <person name="Minx P."/>
            <person name="Pepin K.H."/>
            <person name="Johnson M."/>
            <person name="Thiruvilangam P."/>
            <person name="Bhonagiri V."/>
            <person name="Nash W.E."/>
            <person name="Mardis E.R."/>
            <person name="Wilson R.K."/>
        </authorList>
    </citation>
    <scope>NUCLEOTIDE SEQUENCE [LARGE SCALE GENOMIC DNA]</scope>
    <source>
        <strain evidence="6 7">DSM 13279</strain>
    </source>
</reference>
<dbReference type="HOGENOM" id="CLU_025174_3_1_11"/>
<dbReference type="PANTHER" id="PTHR42887">
    <property type="entry name" value="OS12G0638800 PROTEIN"/>
    <property type="match status" value="1"/>
</dbReference>
<dbReference type="Pfam" id="PF03486">
    <property type="entry name" value="HI0933_like"/>
    <property type="match status" value="1"/>
</dbReference>
<dbReference type="SUPFAM" id="SSF160996">
    <property type="entry name" value="HI0933 insert domain-like"/>
    <property type="match status" value="1"/>
</dbReference>
<evidence type="ECO:0000256" key="3">
    <source>
        <dbReference type="ARBA" id="ARBA00022827"/>
    </source>
</evidence>
<dbReference type="InterPro" id="IPR004792">
    <property type="entry name" value="BaiN-like"/>
</dbReference>
<gene>
    <name evidence="6" type="ORF">COLSTE_02531</name>
</gene>
<keyword evidence="7" id="KW-1185">Reference proteome</keyword>
<dbReference type="AlphaFoldDB" id="B6GEI6"/>
<organism evidence="6 7">
    <name type="scientific">Collinsella stercoris DSM 13279</name>
    <dbReference type="NCBI Taxonomy" id="445975"/>
    <lineage>
        <taxon>Bacteria</taxon>
        <taxon>Bacillati</taxon>
        <taxon>Actinomycetota</taxon>
        <taxon>Coriobacteriia</taxon>
        <taxon>Coriobacteriales</taxon>
        <taxon>Coriobacteriaceae</taxon>
        <taxon>Collinsella</taxon>
    </lineage>
</organism>
<keyword evidence="2" id="KW-0285">Flavoprotein</keyword>
<keyword evidence="3" id="KW-0274">FAD</keyword>
<evidence type="ECO:0000256" key="2">
    <source>
        <dbReference type="ARBA" id="ARBA00022630"/>
    </source>
</evidence>
<dbReference type="Gene3D" id="3.50.50.60">
    <property type="entry name" value="FAD/NAD(P)-binding domain"/>
    <property type="match status" value="1"/>
</dbReference>
<dbReference type="Pfam" id="PF22780">
    <property type="entry name" value="HI0933_like_1st"/>
    <property type="match status" value="1"/>
</dbReference>
<dbReference type="Gene3D" id="1.10.8.260">
    <property type="entry name" value="HI0933 insert domain-like"/>
    <property type="match status" value="1"/>
</dbReference>
<dbReference type="Gene3D" id="2.40.30.10">
    <property type="entry name" value="Translation factors"/>
    <property type="match status" value="1"/>
</dbReference>
<evidence type="ECO:0000259" key="5">
    <source>
        <dbReference type="Pfam" id="PF22780"/>
    </source>
</evidence>
<dbReference type="InterPro" id="IPR023166">
    <property type="entry name" value="BaiN-like_dom_sf"/>
</dbReference>
<comment type="cofactor">
    <cofactor evidence="1">
        <name>FAD</name>
        <dbReference type="ChEBI" id="CHEBI:57692"/>
    </cofactor>
</comment>
<comment type="caution">
    <text evidence="6">The sequence shown here is derived from an EMBL/GenBank/DDBJ whole genome shotgun (WGS) entry which is preliminary data.</text>
</comment>
<name>B6GEI6_9ACTN</name>
<feature type="domain" description="RsdA/BaiN/AoA(So)-like Rossmann fold-like" evidence="4">
    <location>
        <begin position="2"/>
        <end position="423"/>
    </location>
</feature>
<dbReference type="InterPro" id="IPR055178">
    <property type="entry name" value="RsdA/BaiN/AoA(So)-like_dom"/>
</dbReference>
<proteinExistence type="predicted"/>
<dbReference type="InterPro" id="IPR057661">
    <property type="entry name" value="RsdA/BaiN/AoA(So)_Rossmann"/>
</dbReference>
<dbReference type="RefSeq" id="WP_006722147.1">
    <property type="nucleotide sequence ID" value="NZ_CP085935.1"/>
</dbReference>
<dbReference type="EMBL" id="ABXJ01000149">
    <property type="protein sequence ID" value="EEA89337.1"/>
    <property type="molecule type" value="Genomic_DNA"/>
</dbReference>
<dbReference type="OrthoDB" id="9773233at2"/>
<accession>B6GEI6</accession>
<dbReference type="InterPro" id="IPR036188">
    <property type="entry name" value="FAD/NAD-bd_sf"/>
</dbReference>
<dbReference type="STRING" id="445975.COLSTE_02531"/>
<protein>
    <submittedName>
        <fullName evidence="6">Flavoprotein family protein</fullName>
    </submittedName>
</protein>